<feature type="domain" description="DNA-directed DNA polymerase family A palm" evidence="11">
    <location>
        <begin position="2"/>
        <end position="108"/>
    </location>
</feature>
<sequence length="108" mass="12332">TARFKEELAQVQEEIYELAGETFNINSPKQLGVILFEKMNLPIIKKTKTGYSTDAEVLDMLRHESPIVEKILAYRSVAKLVSTYCEGMAVLINDKTHRIHTTFNQMVT</sequence>
<evidence type="ECO:0000256" key="4">
    <source>
        <dbReference type="ARBA" id="ARBA00022695"/>
    </source>
</evidence>
<keyword evidence="3" id="KW-0808">Transferase</keyword>
<keyword evidence="7" id="KW-0239">DNA-directed DNA polymerase</keyword>
<evidence type="ECO:0000256" key="9">
    <source>
        <dbReference type="ARBA" id="ARBA00023204"/>
    </source>
</evidence>
<protein>
    <recommendedName>
        <fullName evidence="2">DNA-directed DNA polymerase</fullName>
        <ecNumber evidence="2">2.7.7.7</ecNumber>
    </recommendedName>
</protein>
<keyword evidence="9" id="KW-0234">DNA repair</keyword>
<comment type="similarity">
    <text evidence="1">Belongs to the DNA polymerase type-A family.</text>
</comment>
<keyword evidence="4" id="KW-0548">Nucleotidyltransferase</keyword>
<dbReference type="GO" id="GO:0003887">
    <property type="term" value="F:DNA-directed DNA polymerase activity"/>
    <property type="evidence" value="ECO:0007669"/>
    <property type="project" value="UniProtKB-KW"/>
</dbReference>
<accession>W1YCC1</accession>
<dbReference type="InterPro" id="IPR001098">
    <property type="entry name" value="DNA-dir_DNA_pol_A_palm_dom"/>
</dbReference>
<dbReference type="AlphaFoldDB" id="W1YCC1"/>
<evidence type="ECO:0000256" key="5">
    <source>
        <dbReference type="ARBA" id="ARBA00022705"/>
    </source>
</evidence>
<dbReference type="SUPFAM" id="SSF56672">
    <property type="entry name" value="DNA/RNA polymerases"/>
    <property type="match status" value="1"/>
</dbReference>
<keyword evidence="8" id="KW-0238">DNA-binding</keyword>
<dbReference type="FunFam" id="1.20.1060.10:FF:000001">
    <property type="entry name" value="DNA polymerase I"/>
    <property type="match status" value="1"/>
</dbReference>
<dbReference type="PANTHER" id="PTHR10133:SF27">
    <property type="entry name" value="DNA POLYMERASE NU"/>
    <property type="match status" value="1"/>
</dbReference>
<name>W1YCC1_9ZZZZ</name>
<dbReference type="PANTHER" id="PTHR10133">
    <property type="entry name" value="DNA POLYMERASE I"/>
    <property type="match status" value="1"/>
</dbReference>
<dbReference type="InterPro" id="IPR002298">
    <property type="entry name" value="DNA_polymerase_A"/>
</dbReference>
<evidence type="ECO:0000256" key="10">
    <source>
        <dbReference type="ARBA" id="ARBA00049244"/>
    </source>
</evidence>
<proteinExistence type="inferred from homology"/>
<evidence type="ECO:0000256" key="1">
    <source>
        <dbReference type="ARBA" id="ARBA00007705"/>
    </source>
</evidence>
<dbReference type="GO" id="GO:0006261">
    <property type="term" value="P:DNA-templated DNA replication"/>
    <property type="evidence" value="ECO:0007669"/>
    <property type="project" value="InterPro"/>
</dbReference>
<keyword evidence="6" id="KW-0227">DNA damage</keyword>
<feature type="non-terminal residue" evidence="12">
    <location>
        <position position="108"/>
    </location>
</feature>
<dbReference type="Pfam" id="PF00476">
    <property type="entry name" value="DNA_pol_A"/>
    <property type="match status" value="1"/>
</dbReference>
<evidence type="ECO:0000256" key="2">
    <source>
        <dbReference type="ARBA" id="ARBA00012417"/>
    </source>
</evidence>
<dbReference type="Gene3D" id="1.20.1060.10">
    <property type="entry name" value="Taq DNA Polymerase, Chain T, domain 4"/>
    <property type="match status" value="1"/>
</dbReference>
<evidence type="ECO:0000256" key="7">
    <source>
        <dbReference type="ARBA" id="ARBA00022932"/>
    </source>
</evidence>
<evidence type="ECO:0000259" key="11">
    <source>
        <dbReference type="Pfam" id="PF00476"/>
    </source>
</evidence>
<dbReference type="InterPro" id="IPR043502">
    <property type="entry name" value="DNA/RNA_pol_sf"/>
</dbReference>
<comment type="catalytic activity">
    <reaction evidence="10">
        <text>DNA(n) + a 2'-deoxyribonucleoside 5'-triphosphate = DNA(n+1) + diphosphate</text>
        <dbReference type="Rhea" id="RHEA:22508"/>
        <dbReference type="Rhea" id="RHEA-COMP:17339"/>
        <dbReference type="Rhea" id="RHEA-COMP:17340"/>
        <dbReference type="ChEBI" id="CHEBI:33019"/>
        <dbReference type="ChEBI" id="CHEBI:61560"/>
        <dbReference type="ChEBI" id="CHEBI:173112"/>
        <dbReference type="EC" id="2.7.7.7"/>
    </reaction>
</comment>
<evidence type="ECO:0000256" key="3">
    <source>
        <dbReference type="ARBA" id="ARBA00022679"/>
    </source>
</evidence>
<evidence type="ECO:0000256" key="6">
    <source>
        <dbReference type="ARBA" id="ARBA00022763"/>
    </source>
</evidence>
<comment type="caution">
    <text evidence="12">The sequence shown here is derived from an EMBL/GenBank/DDBJ whole genome shotgun (WGS) entry which is preliminary data.</text>
</comment>
<reference evidence="12" key="1">
    <citation type="submission" date="2013-12" db="EMBL/GenBank/DDBJ databases">
        <title>A Varibaculum cambriense genome reconstructed from a premature infant gut community with otherwise low bacterial novelty that shifts toward anaerobic metabolism during the third week of life.</title>
        <authorList>
            <person name="Brown C.T."/>
            <person name="Sharon I."/>
            <person name="Thomas B.C."/>
            <person name="Castelle C.J."/>
            <person name="Morowitz M.J."/>
            <person name="Banfield J.F."/>
        </authorList>
    </citation>
    <scope>NUCLEOTIDE SEQUENCE</scope>
</reference>
<feature type="non-terminal residue" evidence="12">
    <location>
        <position position="1"/>
    </location>
</feature>
<keyword evidence="5" id="KW-0235">DNA replication</keyword>
<organism evidence="12">
    <name type="scientific">human gut metagenome</name>
    <dbReference type="NCBI Taxonomy" id="408170"/>
    <lineage>
        <taxon>unclassified sequences</taxon>
        <taxon>metagenomes</taxon>
        <taxon>organismal metagenomes</taxon>
    </lineage>
</organism>
<evidence type="ECO:0000313" key="12">
    <source>
        <dbReference type="EMBL" id="ETJ40036.1"/>
    </source>
</evidence>
<dbReference type="GO" id="GO:0006302">
    <property type="term" value="P:double-strand break repair"/>
    <property type="evidence" value="ECO:0007669"/>
    <property type="project" value="TreeGrafter"/>
</dbReference>
<gene>
    <name evidence="12" type="ORF">Q604_UNBC06070G0001</name>
</gene>
<dbReference type="EC" id="2.7.7.7" evidence="2"/>
<evidence type="ECO:0000256" key="8">
    <source>
        <dbReference type="ARBA" id="ARBA00023125"/>
    </source>
</evidence>
<dbReference type="GO" id="GO:0003677">
    <property type="term" value="F:DNA binding"/>
    <property type="evidence" value="ECO:0007669"/>
    <property type="project" value="UniProtKB-KW"/>
</dbReference>
<dbReference type="EMBL" id="AZMM01006070">
    <property type="protein sequence ID" value="ETJ40036.1"/>
    <property type="molecule type" value="Genomic_DNA"/>
</dbReference>